<proteinExistence type="predicted"/>
<accession>A0A2P2MZ40</accession>
<dbReference type="AlphaFoldDB" id="A0A2P2MZ40"/>
<organism evidence="1">
    <name type="scientific">Rhizophora mucronata</name>
    <name type="common">Asiatic mangrove</name>
    <dbReference type="NCBI Taxonomy" id="61149"/>
    <lineage>
        <taxon>Eukaryota</taxon>
        <taxon>Viridiplantae</taxon>
        <taxon>Streptophyta</taxon>
        <taxon>Embryophyta</taxon>
        <taxon>Tracheophyta</taxon>
        <taxon>Spermatophyta</taxon>
        <taxon>Magnoliopsida</taxon>
        <taxon>eudicotyledons</taxon>
        <taxon>Gunneridae</taxon>
        <taxon>Pentapetalae</taxon>
        <taxon>rosids</taxon>
        <taxon>fabids</taxon>
        <taxon>Malpighiales</taxon>
        <taxon>Rhizophoraceae</taxon>
        <taxon>Rhizophora</taxon>
    </lineage>
</organism>
<reference evidence="1" key="1">
    <citation type="submission" date="2018-02" db="EMBL/GenBank/DDBJ databases">
        <title>Rhizophora mucronata_Transcriptome.</title>
        <authorList>
            <person name="Meera S.P."/>
            <person name="Sreeshan A."/>
            <person name="Augustine A."/>
        </authorList>
    </citation>
    <scope>NUCLEOTIDE SEQUENCE</scope>
    <source>
        <tissue evidence="1">Leaf</tissue>
    </source>
</reference>
<evidence type="ECO:0000313" key="1">
    <source>
        <dbReference type="EMBL" id="MBX35498.1"/>
    </source>
</evidence>
<protein>
    <submittedName>
        <fullName evidence="1">Uncharacterized protein</fullName>
    </submittedName>
</protein>
<sequence length="46" mass="5391">MTKEKPTCFVFFFLMYKPGECLILCCIFINVQQSESNEINDPVEKI</sequence>
<dbReference type="EMBL" id="GGEC01055014">
    <property type="protein sequence ID" value="MBX35498.1"/>
    <property type="molecule type" value="Transcribed_RNA"/>
</dbReference>
<name>A0A2P2MZ40_RHIMU</name>